<evidence type="ECO:0000256" key="1">
    <source>
        <dbReference type="SAM" id="MobiDB-lite"/>
    </source>
</evidence>
<keyword evidence="4" id="KW-1185">Reference proteome</keyword>
<feature type="region of interest" description="Disordered" evidence="1">
    <location>
        <begin position="74"/>
        <end position="104"/>
    </location>
</feature>
<name>A0ABX0W013_9RHOB</name>
<dbReference type="PROSITE" id="PS51257">
    <property type="entry name" value="PROKAR_LIPOPROTEIN"/>
    <property type="match status" value="1"/>
</dbReference>
<gene>
    <name evidence="3" type="ORF">HCZ30_07215</name>
</gene>
<feature type="signal peptide" evidence="2">
    <location>
        <begin position="1"/>
        <end position="21"/>
    </location>
</feature>
<evidence type="ECO:0008006" key="5">
    <source>
        <dbReference type="Google" id="ProtNLM"/>
    </source>
</evidence>
<feature type="compositionally biased region" description="Polar residues" evidence="1">
    <location>
        <begin position="74"/>
        <end position="92"/>
    </location>
</feature>
<dbReference type="EMBL" id="JAATOP010000004">
    <property type="protein sequence ID" value="NIY72223.1"/>
    <property type="molecule type" value="Genomic_DNA"/>
</dbReference>
<accession>A0ABX0W013</accession>
<evidence type="ECO:0000256" key="2">
    <source>
        <dbReference type="SAM" id="SignalP"/>
    </source>
</evidence>
<feature type="chain" id="PRO_5046364301" description="Excalibur calcium-binding domain-containing protein" evidence="2">
    <location>
        <begin position="22"/>
        <end position="244"/>
    </location>
</feature>
<comment type="caution">
    <text evidence="3">The sequence shown here is derived from an EMBL/GenBank/DDBJ whole genome shotgun (WGS) entry which is preliminary data.</text>
</comment>
<evidence type="ECO:0000313" key="3">
    <source>
        <dbReference type="EMBL" id="NIY72223.1"/>
    </source>
</evidence>
<dbReference type="Proteomes" id="UP000709466">
    <property type="component" value="Unassembled WGS sequence"/>
</dbReference>
<dbReference type="RefSeq" id="WP_167637611.1">
    <property type="nucleotide sequence ID" value="NZ_JAATOP010000004.1"/>
</dbReference>
<keyword evidence="2" id="KW-0732">Signal</keyword>
<organism evidence="3 4">
    <name type="scientific">Marivivens donghaensis</name>
    <dbReference type="NCBI Taxonomy" id="1699413"/>
    <lineage>
        <taxon>Bacteria</taxon>
        <taxon>Pseudomonadati</taxon>
        <taxon>Pseudomonadota</taxon>
        <taxon>Alphaproteobacteria</taxon>
        <taxon>Rhodobacterales</taxon>
        <taxon>Paracoccaceae</taxon>
        <taxon>Marivivens group</taxon>
        <taxon>Marivivens</taxon>
    </lineage>
</organism>
<feature type="region of interest" description="Disordered" evidence="1">
    <location>
        <begin position="200"/>
        <end position="225"/>
    </location>
</feature>
<feature type="compositionally biased region" description="Basic and acidic residues" evidence="1">
    <location>
        <begin position="201"/>
        <end position="219"/>
    </location>
</feature>
<proteinExistence type="predicted"/>
<sequence>MQKFWIIGTALAALSACSANPPVSNSGPGFTNYSSVQMTEAERQQALSGPSVQATSLSGGGNISSEELQAAGITTPTNWTPSGNATQQTSYGRASGIEASPTNAAPTVVASHSGISDEQSFEAVSERETIASDAARRAEQAAQYTVVQPTALPGRQETGPNIVAYALSAPNVKGQEWYSRFMLSGQSRYRRNCAKYNNPDEAQRDFLSRGGPESDRLGIDPDGDGFACGWDPAPFIVAARSAGN</sequence>
<protein>
    <recommendedName>
        <fullName evidence="5">Excalibur calcium-binding domain-containing protein</fullName>
    </recommendedName>
</protein>
<evidence type="ECO:0000313" key="4">
    <source>
        <dbReference type="Proteomes" id="UP000709466"/>
    </source>
</evidence>
<reference evidence="3 4" key="1">
    <citation type="submission" date="2020-03" db="EMBL/GenBank/DDBJ databases">
        <title>Bacterial isolates of synthetic phycosphere.</title>
        <authorList>
            <person name="Fu H."/>
            <person name="Moran M.A."/>
        </authorList>
    </citation>
    <scope>NUCLEOTIDE SEQUENCE [LARGE SCALE GENOMIC DNA]</scope>
    <source>
        <strain evidence="3 4">HF1</strain>
    </source>
</reference>